<reference evidence="6" key="1">
    <citation type="submission" date="2017-04" db="EMBL/GenBank/DDBJ databases">
        <authorList>
            <person name="Varghese N."/>
            <person name="Submissions S."/>
        </authorList>
    </citation>
    <scope>NUCLEOTIDE SEQUENCE [LARGE SCALE GENOMIC DNA]</scope>
    <source>
        <strain evidence="6">DSM 16512</strain>
    </source>
</reference>
<proteinExistence type="inferred from homology"/>
<evidence type="ECO:0000259" key="4">
    <source>
        <dbReference type="PROSITE" id="PS00662"/>
    </source>
</evidence>
<feature type="domain" description="Bacterial type II secretion system protein E" evidence="4">
    <location>
        <begin position="326"/>
        <end position="340"/>
    </location>
</feature>
<dbReference type="GO" id="GO:0005524">
    <property type="term" value="F:ATP binding"/>
    <property type="evidence" value="ECO:0007669"/>
    <property type="project" value="UniProtKB-KW"/>
</dbReference>
<dbReference type="Pfam" id="PF00437">
    <property type="entry name" value="T2SSE"/>
    <property type="match status" value="1"/>
</dbReference>
<dbReference type="RefSeq" id="WP_084276647.1">
    <property type="nucleotide sequence ID" value="NZ_AP026672.1"/>
</dbReference>
<evidence type="ECO:0000256" key="3">
    <source>
        <dbReference type="ARBA" id="ARBA00022840"/>
    </source>
</evidence>
<dbReference type="GO" id="GO:0016887">
    <property type="term" value="F:ATP hydrolysis activity"/>
    <property type="evidence" value="ECO:0007669"/>
    <property type="project" value="TreeGrafter"/>
</dbReference>
<dbReference type="AlphaFoldDB" id="A0A1W1WV41"/>
<keyword evidence="3" id="KW-0067">ATP-binding</keyword>
<evidence type="ECO:0000313" key="5">
    <source>
        <dbReference type="EMBL" id="SMC10191.1"/>
    </source>
</evidence>
<dbReference type="InterPro" id="IPR001482">
    <property type="entry name" value="T2SS/T4SS_dom"/>
</dbReference>
<evidence type="ECO:0000256" key="2">
    <source>
        <dbReference type="ARBA" id="ARBA00022741"/>
    </source>
</evidence>
<evidence type="ECO:0000313" key="6">
    <source>
        <dbReference type="Proteomes" id="UP000192602"/>
    </source>
</evidence>
<dbReference type="EMBL" id="FWWZ01000002">
    <property type="protein sequence ID" value="SMC10191.1"/>
    <property type="molecule type" value="Genomic_DNA"/>
</dbReference>
<protein>
    <submittedName>
        <fullName evidence="5">General secretion pathway protein E</fullName>
    </submittedName>
</protein>
<dbReference type="STRING" id="1069081.SAMN05660197_2033"/>
<dbReference type="SMART" id="SM00382">
    <property type="entry name" value="AAA"/>
    <property type="match status" value="1"/>
</dbReference>
<dbReference type="SUPFAM" id="SSF52540">
    <property type="entry name" value="P-loop containing nucleoside triphosphate hydrolases"/>
    <property type="match status" value="1"/>
</dbReference>
<dbReference type="Gene3D" id="3.30.450.90">
    <property type="match status" value="1"/>
</dbReference>
<gene>
    <name evidence="5" type="ORF">SAMN05660197_2033</name>
</gene>
<sequence length="506" mass="56953">MFDLKPLHNINLEPSFPEEVDLKLAIKNYVLFTTIDGKTHIALSKQHLARAFDYLAKFDFTYPIVFLDEDSFDRLYNKALEFRTDKELSNLSQETAAQEELEEDLSLAEFLRTSSDLLTSEESAPIIKFVNALFYQAIKKRASDIHIEVHEHKGVVRFRIDGVLIKHAEVDNKIINLIISRIKVISNLDISEKRIPQDGRTQVKIAGKTLDIRVSVLPTYYGERVVMRMLMESEDIPHLTELGFKEDLTKELDSLLKNSHGIILVTGPTGSGKSTTLHSFLQRIATPDKNIITIEDPVEYKADNINQIQVNVKAGLTFAAGLRSILRQDPDVIMVGEIRDKETAQIATQAALTGHLVFSTLHTNTATASITRLLDMGIEHYLIASSLLGVLAQRLVRKLCPHCKAEDTIAEEYAEEFSLPKEATIYKAVGCKECNYTGYQGRQAIGELFIMDDDFRTMLKGEVSDHEIREKAIQKGMKTLADQLKEMLLAGETSMDEAIRVGLKES</sequence>
<dbReference type="OrthoDB" id="9805147at2"/>
<dbReference type="InterPro" id="IPR027417">
    <property type="entry name" value="P-loop_NTPase"/>
</dbReference>
<dbReference type="Gene3D" id="3.40.50.300">
    <property type="entry name" value="P-loop containing nucleotide triphosphate hydrolases"/>
    <property type="match status" value="1"/>
</dbReference>
<dbReference type="FunFam" id="3.30.450.90:FF:000001">
    <property type="entry name" value="Type II secretion system ATPase GspE"/>
    <property type="match status" value="1"/>
</dbReference>
<keyword evidence="2" id="KW-0547">Nucleotide-binding</keyword>
<dbReference type="InterPro" id="IPR003593">
    <property type="entry name" value="AAA+_ATPase"/>
</dbReference>
<dbReference type="PANTHER" id="PTHR30258">
    <property type="entry name" value="TYPE II SECRETION SYSTEM PROTEIN GSPE-RELATED"/>
    <property type="match status" value="1"/>
</dbReference>
<dbReference type="FunFam" id="3.40.50.300:FF:000398">
    <property type="entry name" value="Type IV pilus assembly ATPase PilB"/>
    <property type="match status" value="1"/>
</dbReference>
<evidence type="ECO:0000256" key="1">
    <source>
        <dbReference type="ARBA" id="ARBA00006611"/>
    </source>
</evidence>
<accession>A0A1W1WV41</accession>
<dbReference type="PROSITE" id="PS00662">
    <property type="entry name" value="T2SP_E"/>
    <property type="match status" value="1"/>
</dbReference>
<dbReference type="CDD" id="cd01129">
    <property type="entry name" value="PulE-GspE-like"/>
    <property type="match status" value="1"/>
</dbReference>
<dbReference type="Proteomes" id="UP000192602">
    <property type="component" value="Unassembled WGS sequence"/>
</dbReference>
<organism evidence="5 6">
    <name type="scientific">Nitratiruptor tergarcus DSM 16512</name>
    <dbReference type="NCBI Taxonomy" id="1069081"/>
    <lineage>
        <taxon>Bacteria</taxon>
        <taxon>Pseudomonadati</taxon>
        <taxon>Campylobacterota</taxon>
        <taxon>Epsilonproteobacteria</taxon>
        <taxon>Nautiliales</taxon>
        <taxon>Nitratiruptoraceae</taxon>
        <taxon>Nitratiruptor</taxon>
    </lineage>
</organism>
<comment type="similarity">
    <text evidence="1">Belongs to the GSP E family.</text>
</comment>
<keyword evidence="6" id="KW-1185">Reference proteome</keyword>
<dbReference type="PANTHER" id="PTHR30258:SF1">
    <property type="entry name" value="PROTEIN TRANSPORT PROTEIN HOFB HOMOLOG"/>
    <property type="match status" value="1"/>
</dbReference>
<dbReference type="GO" id="GO:0005886">
    <property type="term" value="C:plasma membrane"/>
    <property type="evidence" value="ECO:0007669"/>
    <property type="project" value="TreeGrafter"/>
</dbReference>
<name>A0A1W1WV41_9BACT</name>